<sequence>MPIFSDIKQKIRQAVCCVPSEVDQNEGPPPAQQSNTQARQATVNPEPIVEEEDEEEQEEDWGDQEPEIHPYSGQTFVLEADENGVYSSNKSPFKGYDEVQSAFERLVQDYCPQSRFKNEDASLVWRDPSYERPIQDWSANKDVNIAANVQEAR</sequence>
<feature type="compositionally biased region" description="Acidic residues" evidence="1">
    <location>
        <begin position="48"/>
        <end position="65"/>
    </location>
</feature>
<accession>A0A0B7N3E9</accession>
<dbReference type="OrthoDB" id="2285947at2759"/>
<name>A0A0B7N3E9_9FUNG</name>
<gene>
    <name evidence="2" type="primary">PARPA_03658.1 scaffold 9273</name>
</gene>
<organism evidence="2 3">
    <name type="scientific">Parasitella parasitica</name>
    <dbReference type="NCBI Taxonomy" id="35722"/>
    <lineage>
        <taxon>Eukaryota</taxon>
        <taxon>Fungi</taxon>
        <taxon>Fungi incertae sedis</taxon>
        <taxon>Mucoromycota</taxon>
        <taxon>Mucoromycotina</taxon>
        <taxon>Mucoromycetes</taxon>
        <taxon>Mucorales</taxon>
        <taxon>Mucorineae</taxon>
        <taxon>Mucoraceae</taxon>
        <taxon>Parasitella</taxon>
    </lineage>
</organism>
<dbReference type="Proteomes" id="UP000054107">
    <property type="component" value="Unassembled WGS sequence"/>
</dbReference>
<keyword evidence="3" id="KW-1185">Reference proteome</keyword>
<dbReference type="EMBL" id="LN723094">
    <property type="protein sequence ID" value="CEP10040.1"/>
    <property type="molecule type" value="Genomic_DNA"/>
</dbReference>
<evidence type="ECO:0000256" key="1">
    <source>
        <dbReference type="SAM" id="MobiDB-lite"/>
    </source>
</evidence>
<evidence type="ECO:0000313" key="3">
    <source>
        <dbReference type="Proteomes" id="UP000054107"/>
    </source>
</evidence>
<evidence type="ECO:0000313" key="2">
    <source>
        <dbReference type="EMBL" id="CEP10040.1"/>
    </source>
</evidence>
<proteinExistence type="predicted"/>
<protein>
    <submittedName>
        <fullName evidence="2">Uncharacterized protein</fullName>
    </submittedName>
</protein>
<feature type="compositionally biased region" description="Polar residues" evidence="1">
    <location>
        <begin position="32"/>
        <end position="43"/>
    </location>
</feature>
<dbReference type="AlphaFoldDB" id="A0A0B7N3E9"/>
<feature type="region of interest" description="Disordered" evidence="1">
    <location>
        <begin position="20"/>
        <end position="72"/>
    </location>
</feature>
<reference evidence="2 3" key="1">
    <citation type="submission" date="2014-09" db="EMBL/GenBank/DDBJ databases">
        <authorList>
            <person name="Ellenberger Sabrina"/>
        </authorList>
    </citation>
    <scope>NUCLEOTIDE SEQUENCE [LARGE SCALE GENOMIC DNA]</scope>
    <source>
        <strain evidence="2 3">CBS 412.66</strain>
    </source>
</reference>